<dbReference type="AlphaFoldDB" id="A0A1Y5RCH9"/>
<dbReference type="EC" id="1.1.1.18" evidence="3"/>
<evidence type="ECO:0000259" key="1">
    <source>
        <dbReference type="Pfam" id="PF01408"/>
    </source>
</evidence>
<dbReference type="Gene3D" id="3.40.50.720">
    <property type="entry name" value="NAD(P)-binding Rossmann-like Domain"/>
    <property type="match status" value="1"/>
</dbReference>
<dbReference type="PANTHER" id="PTHR43377:SF1">
    <property type="entry name" value="BILIVERDIN REDUCTASE A"/>
    <property type="match status" value="1"/>
</dbReference>
<dbReference type="GO" id="GO:0000166">
    <property type="term" value="F:nucleotide binding"/>
    <property type="evidence" value="ECO:0007669"/>
    <property type="project" value="InterPro"/>
</dbReference>
<proteinExistence type="predicted"/>
<dbReference type="GO" id="GO:0050112">
    <property type="term" value="F:inositol 2-dehydrogenase (NAD+) activity"/>
    <property type="evidence" value="ECO:0007669"/>
    <property type="project" value="UniProtKB-EC"/>
</dbReference>
<dbReference type="Pfam" id="PF02894">
    <property type="entry name" value="GFO_IDH_MocA_C"/>
    <property type="match status" value="1"/>
</dbReference>
<organism evidence="3 4">
    <name type="scientific">Pacificibacter marinus</name>
    <dbReference type="NCBI Taxonomy" id="658057"/>
    <lineage>
        <taxon>Bacteria</taxon>
        <taxon>Pseudomonadati</taxon>
        <taxon>Pseudomonadota</taxon>
        <taxon>Alphaproteobacteria</taxon>
        <taxon>Rhodobacterales</taxon>
        <taxon>Roseobacteraceae</taxon>
        <taxon>Pacificibacter</taxon>
    </lineage>
</organism>
<dbReference type="InterPro" id="IPR051450">
    <property type="entry name" value="Gfo/Idh/MocA_Oxidoreductases"/>
</dbReference>
<accession>A0A1Y5RCH9</accession>
<sequence length="338" mass="36650">MTDTPKMLNIGWIGCGRHATWMLLPQIGRAGMRIAALCDRDETALKATAGHYGVTQTYTDWRDMLEQPGLDAVCMAVGPDVHFAATLAALEKGLPVFMEKPPAATHAQALELQHASDRTGVPVYVGFMKRYSTGNRIAHNILQGSEFGPVLGITGSYMTAPSYFTGEVDYTGFYLHHCVHYMDLMPWLAGSPIAEMTVRSTVPAAGKILFHMGFTCENGVIGNVVMGTVQSRGTPMEQITVMGDHNRIEVDNVINVAWHRDPPFKAEDPEATLSSDNDTLVWQPNFTAAANEDHKGYAALMADVAKGLAGQPTAAPRIADGVTAMATLERMIANIEEK</sequence>
<dbReference type="SUPFAM" id="SSF51735">
    <property type="entry name" value="NAD(P)-binding Rossmann-fold domains"/>
    <property type="match status" value="1"/>
</dbReference>
<dbReference type="STRING" id="658057.SAMN04488032_101582"/>
<dbReference type="RefSeq" id="WP_244515400.1">
    <property type="nucleotide sequence ID" value="NZ_FNZV01000001.1"/>
</dbReference>
<keyword evidence="3" id="KW-0560">Oxidoreductase</keyword>
<dbReference type="SUPFAM" id="SSF55347">
    <property type="entry name" value="Glyceraldehyde-3-phosphate dehydrogenase-like, C-terminal domain"/>
    <property type="match status" value="1"/>
</dbReference>
<evidence type="ECO:0000313" key="3">
    <source>
        <dbReference type="EMBL" id="SLN11484.1"/>
    </source>
</evidence>
<evidence type="ECO:0000313" key="4">
    <source>
        <dbReference type="Proteomes" id="UP000193307"/>
    </source>
</evidence>
<gene>
    <name evidence="3" type="primary">iolG</name>
    <name evidence="3" type="ORF">PAM7971_00065</name>
</gene>
<feature type="domain" description="Gfo/Idh/MocA-like oxidoreductase N-terminal" evidence="1">
    <location>
        <begin position="9"/>
        <end position="127"/>
    </location>
</feature>
<evidence type="ECO:0000259" key="2">
    <source>
        <dbReference type="Pfam" id="PF02894"/>
    </source>
</evidence>
<dbReference type="Proteomes" id="UP000193307">
    <property type="component" value="Unassembled WGS sequence"/>
</dbReference>
<dbReference type="Pfam" id="PF01408">
    <property type="entry name" value="GFO_IDH_MocA"/>
    <property type="match status" value="1"/>
</dbReference>
<dbReference type="InterPro" id="IPR000683">
    <property type="entry name" value="Gfo/Idh/MocA-like_OxRdtase_N"/>
</dbReference>
<feature type="domain" description="Gfo/Idh/MocA-like oxidoreductase C-terminal" evidence="2">
    <location>
        <begin position="147"/>
        <end position="337"/>
    </location>
</feature>
<dbReference type="EMBL" id="FWFW01000001">
    <property type="protein sequence ID" value="SLN11484.1"/>
    <property type="molecule type" value="Genomic_DNA"/>
</dbReference>
<keyword evidence="4" id="KW-1185">Reference proteome</keyword>
<reference evidence="3 4" key="1">
    <citation type="submission" date="2017-03" db="EMBL/GenBank/DDBJ databases">
        <authorList>
            <person name="Afonso C.L."/>
            <person name="Miller P.J."/>
            <person name="Scott M.A."/>
            <person name="Spackman E."/>
            <person name="Goraichik I."/>
            <person name="Dimitrov K.M."/>
            <person name="Suarez D.L."/>
            <person name="Swayne D.E."/>
        </authorList>
    </citation>
    <scope>NUCLEOTIDE SEQUENCE [LARGE SCALE GENOMIC DNA]</scope>
    <source>
        <strain evidence="3 4">CECT 7971</strain>
    </source>
</reference>
<dbReference type="PANTHER" id="PTHR43377">
    <property type="entry name" value="BILIVERDIN REDUCTASE A"/>
    <property type="match status" value="1"/>
</dbReference>
<name>A0A1Y5RCH9_9RHOB</name>
<dbReference type="Gene3D" id="3.30.360.10">
    <property type="entry name" value="Dihydrodipicolinate Reductase, domain 2"/>
    <property type="match status" value="1"/>
</dbReference>
<protein>
    <submittedName>
        <fullName evidence="3">Inositol 2-dehydrogenase</fullName>
        <ecNumber evidence="3">1.1.1.18</ecNumber>
    </submittedName>
</protein>
<dbReference type="InterPro" id="IPR004104">
    <property type="entry name" value="Gfo/Idh/MocA-like_OxRdtase_C"/>
</dbReference>
<dbReference type="InterPro" id="IPR036291">
    <property type="entry name" value="NAD(P)-bd_dom_sf"/>
</dbReference>